<feature type="domain" description="UDP N-acetylglucosamine O-acyltransferase C-terminal" evidence="9">
    <location>
        <begin position="176"/>
        <end position="252"/>
    </location>
</feature>
<dbReference type="GO" id="GO:0008780">
    <property type="term" value="F:acyl-[acyl-carrier-protein]-UDP-N-acetylglucosamine O-acyltransferase activity"/>
    <property type="evidence" value="ECO:0007669"/>
    <property type="project" value="UniProtKB-UniRule"/>
</dbReference>
<comment type="subunit">
    <text evidence="8">Homotrimer.</text>
</comment>
<dbReference type="GO" id="GO:0031470">
    <property type="term" value="C:carboxysome"/>
    <property type="evidence" value="ECO:0007669"/>
    <property type="project" value="UniProtKB-ARBA"/>
</dbReference>
<comment type="function">
    <text evidence="8">Involved in the biosynthesis of lipid A, a phosphorylated glycolipid that anchors the lipopolysaccharide to the outer membrane of the cell.</text>
</comment>
<dbReference type="PANTHER" id="PTHR43480:SF1">
    <property type="entry name" value="ACYL-[ACYL-CARRIER-PROTEIN]--UDP-N-ACETYLGLUCOSAMINE O-ACYLTRANSFERASE, MITOCHONDRIAL-RELATED"/>
    <property type="match status" value="1"/>
</dbReference>
<comment type="caution">
    <text evidence="10">The sequence shown here is derived from an EMBL/GenBank/DDBJ whole genome shotgun (WGS) entry which is preliminary data.</text>
</comment>
<dbReference type="PROSITE" id="PS00101">
    <property type="entry name" value="HEXAPEP_TRANSFERASES"/>
    <property type="match status" value="1"/>
</dbReference>
<protein>
    <recommendedName>
        <fullName evidence="8">Acyl-[acyl-carrier-protein]--UDP-N-acetylglucosamine O-acyltransferase</fullName>
        <shortName evidence="8">UDP-N-acetylglucosamine acyltransferase</shortName>
        <ecNumber evidence="8">2.3.1.129</ecNumber>
    </recommendedName>
</protein>
<evidence type="ECO:0000256" key="1">
    <source>
        <dbReference type="ARBA" id="ARBA00022490"/>
    </source>
</evidence>
<dbReference type="GO" id="GO:0043886">
    <property type="term" value="F:structural constituent of carboxysome shell"/>
    <property type="evidence" value="ECO:0007669"/>
    <property type="project" value="UniProtKB-ARBA"/>
</dbReference>
<dbReference type="GO" id="GO:0009245">
    <property type="term" value="P:lipid A biosynthetic process"/>
    <property type="evidence" value="ECO:0007669"/>
    <property type="project" value="UniProtKB-UniRule"/>
</dbReference>
<dbReference type="PANTHER" id="PTHR43480">
    <property type="entry name" value="ACYL-[ACYL-CARRIER-PROTEIN]--UDP-N-ACETYLGLUCOSAMINE O-ACYLTRANSFERASE"/>
    <property type="match status" value="1"/>
</dbReference>
<gene>
    <name evidence="8 10" type="primary">lpxA</name>
    <name evidence="10" type="ORF">KME25_29200</name>
</gene>
<reference evidence="10" key="1">
    <citation type="submission" date="2021-05" db="EMBL/GenBank/DDBJ databases">
        <authorList>
            <person name="Pietrasiak N."/>
            <person name="Ward R."/>
            <person name="Stajich J.E."/>
            <person name="Kurbessoian T."/>
        </authorList>
    </citation>
    <scope>NUCLEOTIDE SEQUENCE</scope>
    <source>
        <strain evidence="10">CPER-KK1</strain>
    </source>
</reference>
<dbReference type="EC" id="2.3.1.129" evidence="8"/>
<comment type="subcellular location">
    <subcellularLocation>
        <location evidence="8">Cytoplasm</location>
    </subcellularLocation>
</comment>
<dbReference type="Pfam" id="PF00132">
    <property type="entry name" value="Hexapep"/>
    <property type="match status" value="1"/>
</dbReference>
<dbReference type="EMBL" id="JAHHIF010000063">
    <property type="protein sequence ID" value="MBW4548484.1"/>
    <property type="molecule type" value="Genomic_DNA"/>
</dbReference>
<dbReference type="GO" id="GO:0005737">
    <property type="term" value="C:cytoplasm"/>
    <property type="evidence" value="ECO:0007669"/>
    <property type="project" value="UniProtKB-SubCell"/>
</dbReference>
<evidence type="ECO:0000259" key="9">
    <source>
        <dbReference type="Pfam" id="PF13720"/>
    </source>
</evidence>
<dbReference type="NCBIfam" id="TIGR01852">
    <property type="entry name" value="lipid_A_lpxA"/>
    <property type="match status" value="1"/>
</dbReference>
<dbReference type="InterPro" id="IPR001451">
    <property type="entry name" value="Hexapep"/>
</dbReference>
<dbReference type="Gene3D" id="2.160.10.10">
    <property type="entry name" value="Hexapeptide repeat proteins"/>
    <property type="match status" value="1"/>
</dbReference>
<keyword evidence="5 8" id="KW-0677">Repeat</keyword>
<dbReference type="SUPFAM" id="SSF51161">
    <property type="entry name" value="Trimeric LpxA-like enzymes"/>
    <property type="match status" value="1"/>
</dbReference>
<evidence type="ECO:0000313" key="10">
    <source>
        <dbReference type="EMBL" id="MBW4548484.1"/>
    </source>
</evidence>
<sequence length="269" mass="29452">MATLIHPTAVIHPGAELHPTVQIGAYAVIGENVKVGPQTTIGAHVVIEGPTEIGARNQIFPGAAIGLEPQDLKYNGEMSWVKIGDDNRIREYVTINRATGAGEATLIGNNNLLMAYVHVAHNCVIEDSVVISNAVSMAGHVQIESKAVLGGMVGIHQFVHIGRLSMIGGCSRIIQDVPPYMLVEGNPAHVRSLNQVGLKRAGITTAEMGQFKKAFRTIYRSKHTMNEALEHLDLLPDNEHLQHLRRFLQLSQMEGRRGSIFARRVKREE</sequence>
<comment type="similarity">
    <text evidence="8">Belongs to the transferase hexapeptide repeat family. LpxA subfamily.</text>
</comment>
<evidence type="ECO:0000256" key="2">
    <source>
        <dbReference type="ARBA" id="ARBA00022516"/>
    </source>
</evidence>
<dbReference type="NCBIfam" id="NF003657">
    <property type="entry name" value="PRK05289.1"/>
    <property type="match status" value="1"/>
</dbReference>
<keyword evidence="4 8" id="KW-0808">Transferase</keyword>
<keyword evidence="3 8" id="KW-0441">Lipid A biosynthesis</keyword>
<comment type="pathway">
    <text evidence="8">Glycolipid biosynthesis; lipid IV(A) biosynthesis; lipid IV(A) from (3R)-3-hydroxytetradecanoyl-[acyl-carrier-protein] and UDP-N-acetyl-alpha-D-glucosamine: step 1/6.</text>
</comment>
<name>A0A951PTA9_9CYAN</name>
<organism evidence="10 11">
    <name type="scientific">Symplocastrum torsivum CPER-KK1</name>
    <dbReference type="NCBI Taxonomy" id="450513"/>
    <lineage>
        <taxon>Bacteria</taxon>
        <taxon>Bacillati</taxon>
        <taxon>Cyanobacteriota</taxon>
        <taxon>Cyanophyceae</taxon>
        <taxon>Oscillatoriophycideae</taxon>
        <taxon>Oscillatoriales</taxon>
        <taxon>Microcoleaceae</taxon>
        <taxon>Symplocastrum</taxon>
    </lineage>
</organism>
<reference evidence="10" key="2">
    <citation type="journal article" date="2022" name="Microbiol. Resour. Announc.">
        <title>Metagenome Sequencing to Explore Phylogenomics of Terrestrial Cyanobacteria.</title>
        <authorList>
            <person name="Ward R.D."/>
            <person name="Stajich J.E."/>
            <person name="Johansen J.R."/>
            <person name="Huntemann M."/>
            <person name="Clum A."/>
            <person name="Foster B."/>
            <person name="Foster B."/>
            <person name="Roux S."/>
            <person name="Palaniappan K."/>
            <person name="Varghese N."/>
            <person name="Mukherjee S."/>
            <person name="Reddy T.B.K."/>
            <person name="Daum C."/>
            <person name="Copeland A."/>
            <person name="Chen I.A."/>
            <person name="Ivanova N.N."/>
            <person name="Kyrpides N.C."/>
            <person name="Shapiro N."/>
            <person name="Eloe-Fadrosh E.A."/>
            <person name="Pietrasiak N."/>
        </authorList>
    </citation>
    <scope>NUCLEOTIDE SEQUENCE</scope>
    <source>
        <strain evidence="10">CPER-KK1</strain>
    </source>
</reference>
<evidence type="ECO:0000256" key="7">
    <source>
        <dbReference type="ARBA" id="ARBA00023315"/>
    </source>
</evidence>
<evidence type="ECO:0000256" key="5">
    <source>
        <dbReference type="ARBA" id="ARBA00022737"/>
    </source>
</evidence>
<keyword evidence="1 8" id="KW-0963">Cytoplasm</keyword>
<dbReference type="Gene3D" id="1.20.1180.10">
    <property type="entry name" value="Udp N-acetylglucosamine O-acyltransferase, C-terminal domain"/>
    <property type="match status" value="1"/>
</dbReference>
<accession>A0A951PTA9</accession>
<dbReference type="Pfam" id="PF13720">
    <property type="entry name" value="Acetyltransf_11"/>
    <property type="match status" value="1"/>
</dbReference>
<proteinExistence type="inferred from homology"/>
<dbReference type="InterPro" id="IPR037157">
    <property type="entry name" value="Acetyltransf_C_sf"/>
</dbReference>
<dbReference type="PIRSF" id="PIRSF000456">
    <property type="entry name" value="UDP-GlcNAc_acltr"/>
    <property type="match status" value="1"/>
</dbReference>
<comment type="catalytic activity">
    <reaction evidence="8">
        <text>a (3R)-hydroxyacyl-[ACP] + UDP-N-acetyl-alpha-D-glucosamine = a UDP-3-O-[(3R)-3-hydroxyacyl]-N-acetyl-alpha-D-glucosamine + holo-[ACP]</text>
        <dbReference type="Rhea" id="RHEA:67812"/>
        <dbReference type="Rhea" id="RHEA-COMP:9685"/>
        <dbReference type="Rhea" id="RHEA-COMP:9945"/>
        <dbReference type="ChEBI" id="CHEBI:57705"/>
        <dbReference type="ChEBI" id="CHEBI:64479"/>
        <dbReference type="ChEBI" id="CHEBI:78827"/>
        <dbReference type="ChEBI" id="CHEBI:173225"/>
        <dbReference type="EC" id="2.3.1.129"/>
    </reaction>
</comment>
<dbReference type="GO" id="GO:0016020">
    <property type="term" value="C:membrane"/>
    <property type="evidence" value="ECO:0007669"/>
    <property type="project" value="GOC"/>
</dbReference>
<dbReference type="AlphaFoldDB" id="A0A951PTA9"/>
<evidence type="ECO:0000256" key="6">
    <source>
        <dbReference type="ARBA" id="ARBA00023098"/>
    </source>
</evidence>
<dbReference type="InterPro" id="IPR018357">
    <property type="entry name" value="Hexapep_transf_CS"/>
</dbReference>
<keyword evidence="6 8" id="KW-0443">Lipid metabolism</keyword>
<dbReference type="InterPro" id="IPR010137">
    <property type="entry name" value="Lipid_A_LpxA"/>
</dbReference>
<dbReference type="InterPro" id="IPR011004">
    <property type="entry name" value="Trimer_LpxA-like_sf"/>
</dbReference>
<dbReference type="Proteomes" id="UP000753908">
    <property type="component" value="Unassembled WGS sequence"/>
</dbReference>
<evidence type="ECO:0000313" key="11">
    <source>
        <dbReference type="Proteomes" id="UP000753908"/>
    </source>
</evidence>
<dbReference type="HAMAP" id="MF_00387">
    <property type="entry name" value="LpxA"/>
    <property type="match status" value="1"/>
</dbReference>
<evidence type="ECO:0000256" key="8">
    <source>
        <dbReference type="HAMAP-Rule" id="MF_00387"/>
    </source>
</evidence>
<keyword evidence="2 8" id="KW-0444">Lipid biosynthesis</keyword>
<dbReference type="InterPro" id="IPR029098">
    <property type="entry name" value="Acetyltransf_C"/>
</dbReference>
<dbReference type="CDD" id="cd03351">
    <property type="entry name" value="LbH_UDP-GlcNAc_AT"/>
    <property type="match status" value="1"/>
</dbReference>
<evidence type="ECO:0000256" key="3">
    <source>
        <dbReference type="ARBA" id="ARBA00022556"/>
    </source>
</evidence>
<evidence type="ECO:0000256" key="4">
    <source>
        <dbReference type="ARBA" id="ARBA00022679"/>
    </source>
</evidence>
<keyword evidence="7 8" id="KW-0012">Acyltransferase</keyword>